<name>A0A1A9WXP5_9MUSC</name>
<dbReference type="VEuPathDB" id="VectorBase:GBRI036323"/>
<dbReference type="InterPro" id="IPR043504">
    <property type="entry name" value="Peptidase_S1_PA_chymotrypsin"/>
</dbReference>
<evidence type="ECO:0000313" key="3">
    <source>
        <dbReference type="Proteomes" id="UP000091820"/>
    </source>
</evidence>
<dbReference type="Gene3D" id="2.40.10.10">
    <property type="entry name" value="Trypsin-like serine proteases"/>
    <property type="match status" value="1"/>
</dbReference>
<dbReference type="Pfam" id="PF00089">
    <property type="entry name" value="Trypsin"/>
    <property type="match status" value="1"/>
</dbReference>
<accession>A0A1A9WXP5</accession>
<evidence type="ECO:0000259" key="1">
    <source>
        <dbReference type="Pfam" id="PF00089"/>
    </source>
</evidence>
<dbReference type="SUPFAM" id="SSF50494">
    <property type="entry name" value="Trypsin-like serine proteases"/>
    <property type="match status" value="1"/>
</dbReference>
<organism evidence="2 3">
    <name type="scientific">Glossina brevipalpis</name>
    <dbReference type="NCBI Taxonomy" id="37001"/>
    <lineage>
        <taxon>Eukaryota</taxon>
        <taxon>Metazoa</taxon>
        <taxon>Ecdysozoa</taxon>
        <taxon>Arthropoda</taxon>
        <taxon>Hexapoda</taxon>
        <taxon>Insecta</taxon>
        <taxon>Pterygota</taxon>
        <taxon>Neoptera</taxon>
        <taxon>Endopterygota</taxon>
        <taxon>Diptera</taxon>
        <taxon>Brachycera</taxon>
        <taxon>Muscomorpha</taxon>
        <taxon>Hippoboscoidea</taxon>
        <taxon>Glossinidae</taxon>
        <taxon>Glossina</taxon>
    </lineage>
</organism>
<feature type="domain" description="Peptidase S1" evidence="1">
    <location>
        <begin position="10"/>
        <end position="51"/>
    </location>
</feature>
<dbReference type="InterPro" id="IPR009003">
    <property type="entry name" value="Peptidase_S1_PA"/>
</dbReference>
<protein>
    <recommendedName>
        <fullName evidence="1">Peptidase S1 domain-containing protein</fullName>
    </recommendedName>
</protein>
<reference evidence="3" key="1">
    <citation type="submission" date="2014-03" db="EMBL/GenBank/DDBJ databases">
        <authorList>
            <person name="Aksoy S."/>
            <person name="Warren W."/>
            <person name="Wilson R.K."/>
        </authorList>
    </citation>
    <scope>NUCLEOTIDE SEQUENCE [LARGE SCALE GENOMIC DNA]</scope>
    <source>
        <strain evidence="3">IAEA</strain>
    </source>
</reference>
<proteinExistence type="predicted"/>
<dbReference type="EnsemblMetazoa" id="GBRI036323-RA">
    <property type="protein sequence ID" value="GBRI036323-PA"/>
    <property type="gene ID" value="GBRI036323"/>
</dbReference>
<keyword evidence="3" id="KW-1185">Reference proteome</keyword>
<dbReference type="Proteomes" id="UP000091820">
    <property type="component" value="Unassembled WGS sequence"/>
</dbReference>
<dbReference type="InterPro" id="IPR001254">
    <property type="entry name" value="Trypsin_dom"/>
</dbReference>
<dbReference type="AlphaFoldDB" id="A0A1A9WXP5"/>
<dbReference type="GO" id="GO:0006508">
    <property type="term" value="P:proteolysis"/>
    <property type="evidence" value="ECO:0007669"/>
    <property type="project" value="InterPro"/>
</dbReference>
<sequence>MERNFVSAMTFKRHTEYDNLNKTNDVAIIRLAVPLVFSSKIKPIELATVDPVENASAKEKEINGGEWKEEKSERQLMVGDRVLHLLPSGGFDDFNYYRYMPLHTQRPSGQTKNLGQLLLRLAMGFDWCKVLSYSS</sequence>
<evidence type="ECO:0000313" key="2">
    <source>
        <dbReference type="EnsemblMetazoa" id="GBRI036323-PA"/>
    </source>
</evidence>
<dbReference type="STRING" id="37001.A0A1A9WXP5"/>
<dbReference type="GO" id="GO:0004252">
    <property type="term" value="F:serine-type endopeptidase activity"/>
    <property type="evidence" value="ECO:0007669"/>
    <property type="project" value="InterPro"/>
</dbReference>
<reference evidence="2" key="2">
    <citation type="submission" date="2020-05" db="UniProtKB">
        <authorList>
            <consortium name="EnsemblMetazoa"/>
        </authorList>
    </citation>
    <scope>IDENTIFICATION</scope>
    <source>
        <strain evidence="2">IAEA</strain>
    </source>
</reference>